<evidence type="ECO:0000313" key="2">
    <source>
        <dbReference type="Proteomes" id="UP000510822"/>
    </source>
</evidence>
<gene>
    <name evidence="1" type="ORF">HZU75_04400</name>
</gene>
<sequence length="69" mass="7554">MFGITCKCGHTGPHDSFTQTMMGDLPPRHYQCPACGSAWQIVKDKPAEITKDGFFLPPTLKVIGAQAQF</sequence>
<dbReference type="Proteomes" id="UP000510822">
    <property type="component" value="Chromosome"/>
</dbReference>
<evidence type="ECO:0000313" key="1">
    <source>
        <dbReference type="EMBL" id="QLI80832.1"/>
    </source>
</evidence>
<reference evidence="1 2" key="1">
    <citation type="journal article" date="2016" name="Int. J. Syst. Evol. Microbiol.">
        <title>Chitinibacter fontanus sp. nov., isolated from a spring.</title>
        <authorList>
            <person name="Sheu S.Y."/>
            <person name="Li Y.S."/>
            <person name="Young C.C."/>
            <person name="Chen W.M."/>
        </authorList>
    </citation>
    <scope>NUCLEOTIDE SEQUENCE [LARGE SCALE GENOMIC DNA]</scope>
    <source>
        <strain evidence="1 2">STM-7</strain>
    </source>
</reference>
<accession>A0A7D5V917</accession>
<dbReference type="AlphaFoldDB" id="A0A7D5V917"/>
<protein>
    <submittedName>
        <fullName evidence="1">Uncharacterized protein</fullName>
    </submittedName>
</protein>
<name>A0A7D5V917_9NEIS</name>
<keyword evidence="2" id="KW-1185">Reference proteome</keyword>
<dbReference type="EMBL" id="CP058952">
    <property type="protein sequence ID" value="QLI80832.1"/>
    <property type="molecule type" value="Genomic_DNA"/>
</dbReference>
<dbReference type="RefSeq" id="WP_180307966.1">
    <property type="nucleotide sequence ID" value="NZ_CP058952.1"/>
</dbReference>
<organism evidence="1 2">
    <name type="scientific">Chitinibacter fontanus</name>
    <dbReference type="NCBI Taxonomy" id="1737446"/>
    <lineage>
        <taxon>Bacteria</taxon>
        <taxon>Pseudomonadati</taxon>
        <taxon>Pseudomonadota</taxon>
        <taxon>Betaproteobacteria</taxon>
        <taxon>Neisseriales</taxon>
        <taxon>Chitinibacteraceae</taxon>
        <taxon>Chitinibacter</taxon>
    </lineage>
</organism>
<proteinExistence type="predicted"/>
<dbReference type="KEGG" id="cfon:HZU75_04400"/>